<comment type="subunit">
    <text evidence="7">Homodimer and heterodimers.</text>
</comment>
<feature type="transmembrane region" description="Helical" evidence="7">
    <location>
        <begin position="16"/>
        <end position="37"/>
    </location>
</feature>
<keyword evidence="6 7" id="KW-0472">Membrane</keyword>
<accession>A0ABR2LKG9</accession>
<name>A0ABR2LKG9_9ASPA</name>
<comment type="similarity">
    <text evidence="2 7">Belongs to the Casparian strip membrane proteins (CASP) family.</text>
</comment>
<comment type="subcellular location">
    <subcellularLocation>
        <location evidence="1 7">Cell membrane</location>
        <topology evidence="1 7">Multi-pass membrane protein</topology>
    </subcellularLocation>
</comment>
<dbReference type="EMBL" id="JBBWWR010000018">
    <property type="protein sequence ID" value="KAK8943558.1"/>
    <property type="molecule type" value="Genomic_DNA"/>
</dbReference>
<evidence type="ECO:0000256" key="6">
    <source>
        <dbReference type="ARBA" id="ARBA00023136"/>
    </source>
</evidence>
<keyword evidence="3 7" id="KW-1003">Cell membrane</keyword>
<gene>
    <name evidence="9" type="ORF">KSP40_PGU000156</name>
</gene>
<evidence type="ECO:0000313" key="10">
    <source>
        <dbReference type="Proteomes" id="UP001412067"/>
    </source>
</evidence>
<evidence type="ECO:0000256" key="2">
    <source>
        <dbReference type="ARBA" id="ARBA00007651"/>
    </source>
</evidence>
<comment type="caution">
    <text evidence="7">Lacks conserved residue(s) required for the propagation of feature annotation.</text>
</comment>
<comment type="caution">
    <text evidence="9">The sequence shown here is derived from an EMBL/GenBank/DDBJ whole genome shotgun (WGS) entry which is preliminary data.</text>
</comment>
<sequence>MARPKCLPAELRRLNILILILCFAAFCFLLTDTMFMASNSSHSHDSHSWLHFPTFCYVLAANFIVTVYSLFEICTAVREILKS</sequence>
<reference evidence="9 10" key="1">
    <citation type="journal article" date="2022" name="Nat. Plants">
        <title>Genomes of leafy and leafless Platanthera orchids illuminate the evolution of mycoheterotrophy.</title>
        <authorList>
            <person name="Li M.H."/>
            <person name="Liu K.W."/>
            <person name="Li Z."/>
            <person name="Lu H.C."/>
            <person name="Ye Q.L."/>
            <person name="Zhang D."/>
            <person name="Wang J.Y."/>
            <person name="Li Y.F."/>
            <person name="Zhong Z.M."/>
            <person name="Liu X."/>
            <person name="Yu X."/>
            <person name="Liu D.K."/>
            <person name="Tu X.D."/>
            <person name="Liu B."/>
            <person name="Hao Y."/>
            <person name="Liao X.Y."/>
            <person name="Jiang Y.T."/>
            <person name="Sun W.H."/>
            <person name="Chen J."/>
            <person name="Chen Y.Q."/>
            <person name="Ai Y."/>
            <person name="Zhai J.W."/>
            <person name="Wu S.S."/>
            <person name="Zhou Z."/>
            <person name="Hsiao Y.Y."/>
            <person name="Wu W.L."/>
            <person name="Chen Y.Y."/>
            <person name="Lin Y.F."/>
            <person name="Hsu J.L."/>
            <person name="Li C.Y."/>
            <person name="Wang Z.W."/>
            <person name="Zhao X."/>
            <person name="Zhong W.Y."/>
            <person name="Ma X.K."/>
            <person name="Ma L."/>
            <person name="Huang J."/>
            <person name="Chen G.Z."/>
            <person name="Huang M.Z."/>
            <person name="Huang L."/>
            <person name="Peng D.H."/>
            <person name="Luo Y.B."/>
            <person name="Zou S.Q."/>
            <person name="Chen S.P."/>
            <person name="Lan S."/>
            <person name="Tsai W.C."/>
            <person name="Van de Peer Y."/>
            <person name="Liu Z.J."/>
        </authorList>
    </citation>
    <scope>NUCLEOTIDE SEQUENCE [LARGE SCALE GENOMIC DNA]</scope>
    <source>
        <strain evidence="9">Lor288</strain>
    </source>
</reference>
<evidence type="ECO:0000259" key="8">
    <source>
        <dbReference type="Pfam" id="PF04535"/>
    </source>
</evidence>
<keyword evidence="10" id="KW-1185">Reference proteome</keyword>
<evidence type="ECO:0000256" key="5">
    <source>
        <dbReference type="ARBA" id="ARBA00022989"/>
    </source>
</evidence>
<organism evidence="9 10">
    <name type="scientific">Platanthera guangdongensis</name>
    <dbReference type="NCBI Taxonomy" id="2320717"/>
    <lineage>
        <taxon>Eukaryota</taxon>
        <taxon>Viridiplantae</taxon>
        <taxon>Streptophyta</taxon>
        <taxon>Embryophyta</taxon>
        <taxon>Tracheophyta</taxon>
        <taxon>Spermatophyta</taxon>
        <taxon>Magnoliopsida</taxon>
        <taxon>Liliopsida</taxon>
        <taxon>Asparagales</taxon>
        <taxon>Orchidaceae</taxon>
        <taxon>Orchidoideae</taxon>
        <taxon>Orchideae</taxon>
        <taxon>Orchidinae</taxon>
        <taxon>Platanthera</taxon>
    </lineage>
</organism>
<keyword evidence="4 7" id="KW-0812">Transmembrane</keyword>
<evidence type="ECO:0000313" key="9">
    <source>
        <dbReference type="EMBL" id="KAK8943558.1"/>
    </source>
</evidence>
<evidence type="ECO:0000256" key="1">
    <source>
        <dbReference type="ARBA" id="ARBA00004651"/>
    </source>
</evidence>
<dbReference type="InterPro" id="IPR006702">
    <property type="entry name" value="CASP_dom"/>
</dbReference>
<dbReference type="Proteomes" id="UP001412067">
    <property type="component" value="Unassembled WGS sequence"/>
</dbReference>
<dbReference type="Pfam" id="PF04535">
    <property type="entry name" value="CASP_dom"/>
    <property type="match status" value="1"/>
</dbReference>
<protein>
    <recommendedName>
        <fullName evidence="7">CASP-like protein</fullName>
    </recommendedName>
</protein>
<evidence type="ECO:0000256" key="4">
    <source>
        <dbReference type="ARBA" id="ARBA00022692"/>
    </source>
</evidence>
<feature type="domain" description="Casparian strip membrane protein" evidence="8">
    <location>
        <begin position="13"/>
        <end position="82"/>
    </location>
</feature>
<evidence type="ECO:0000256" key="3">
    <source>
        <dbReference type="ARBA" id="ARBA00022475"/>
    </source>
</evidence>
<keyword evidence="5 7" id="KW-1133">Transmembrane helix</keyword>
<proteinExistence type="inferred from homology"/>
<evidence type="ECO:0000256" key="7">
    <source>
        <dbReference type="RuleBase" id="RU361233"/>
    </source>
</evidence>
<feature type="transmembrane region" description="Helical" evidence="7">
    <location>
        <begin position="49"/>
        <end position="71"/>
    </location>
</feature>